<reference evidence="18" key="1">
    <citation type="submission" date="2023-07" db="EMBL/GenBank/DDBJ databases">
        <title>Genome content predicts the carbon catabolic preferences of heterotrophic bacteria.</title>
        <authorList>
            <person name="Gralka M."/>
        </authorList>
    </citation>
    <scope>NUCLEOTIDE SEQUENCE</scope>
    <source>
        <strain evidence="18">C2R13</strain>
    </source>
</reference>
<evidence type="ECO:0000256" key="4">
    <source>
        <dbReference type="ARBA" id="ARBA00011750"/>
    </source>
</evidence>
<accession>A0AAP4TZX6</accession>
<dbReference type="Gene3D" id="2.40.50.100">
    <property type="match status" value="1"/>
</dbReference>
<evidence type="ECO:0000256" key="12">
    <source>
        <dbReference type="ARBA" id="ARBA00048600"/>
    </source>
</evidence>
<dbReference type="GO" id="GO:0004075">
    <property type="term" value="F:biotin carboxylase activity"/>
    <property type="evidence" value="ECO:0007669"/>
    <property type="project" value="UniProtKB-EC"/>
</dbReference>
<keyword evidence="7 13" id="KW-0547">Nucleotide-binding</keyword>
<dbReference type="PROSITE" id="PS50975">
    <property type="entry name" value="ATP_GRASP"/>
    <property type="match status" value="1"/>
</dbReference>
<feature type="domain" description="Biotin carboxylation" evidence="17">
    <location>
        <begin position="17"/>
        <end position="475"/>
    </location>
</feature>
<dbReference type="PROSITE" id="PS00867">
    <property type="entry name" value="CPSASE_2"/>
    <property type="match status" value="1"/>
</dbReference>
<dbReference type="AlphaFoldDB" id="A0AAP4TZX6"/>
<keyword evidence="8 13" id="KW-0067">ATP-binding</keyword>
<dbReference type="Pfam" id="PF02785">
    <property type="entry name" value="Biotin_carb_C"/>
    <property type="match status" value="1"/>
</dbReference>
<dbReference type="InterPro" id="IPR001882">
    <property type="entry name" value="Biotin_BS"/>
</dbReference>
<evidence type="ECO:0000313" key="19">
    <source>
        <dbReference type="Proteomes" id="UP001170481"/>
    </source>
</evidence>
<evidence type="ECO:0000256" key="14">
    <source>
        <dbReference type="SAM" id="MobiDB-lite"/>
    </source>
</evidence>
<dbReference type="FunFam" id="3.40.50.20:FF:000010">
    <property type="entry name" value="Propionyl-CoA carboxylase subunit alpha"/>
    <property type="match status" value="1"/>
</dbReference>
<evidence type="ECO:0000259" key="15">
    <source>
        <dbReference type="PROSITE" id="PS50968"/>
    </source>
</evidence>
<evidence type="ECO:0000256" key="10">
    <source>
        <dbReference type="ARBA" id="ARBA00023267"/>
    </source>
</evidence>
<evidence type="ECO:0000259" key="17">
    <source>
        <dbReference type="PROSITE" id="PS50979"/>
    </source>
</evidence>
<evidence type="ECO:0000256" key="11">
    <source>
        <dbReference type="ARBA" id="ARBA00033786"/>
    </source>
</evidence>
<keyword evidence="10" id="KW-0092">Biotin</keyword>
<dbReference type="Pfam" id="PF00289">
    <property type="entry name" value="Biotin_carb_N"/>
    <property type="match status" value="1"/>
</dbReference>
<dbReference type="Gene3D" id="3.30.700.40">
    <property type="match status" value="1"/>
</dbReference>
<dbReference type="SUPFAM" id="SSF56059">
    <property type="entry name" value="Glutathione synthetase ATP-binding domain-like"/>
    <property type="match status" value="1"/>
</dbReference>
<dbReference type="InterPro" id="IPR005481">
    <property type="entry name" value="BC-like_N"/>
</dbReference>
<keyword evidence="9" id="KW-0809">Transit peptide</keyword>
<evidence type="ECO:0000256" key="6">
    <source>
        <dbReference type="ARBA" id="ARBA00022598"/>
    </source>
</evidence>
<dbReference type="InterPro" id="IPR011761">
    <property type="entry name" value="ATP-grasp"/>
</dbReference>
<sequence length="756" mass="81995">MNANRETDQTLPAGCGEIRKLLVANRGEIAVRVMRTARAMGIQTVAVYSDADADALHVREADEAVRLGPASARESYLDIKKVIAAARTSGADAVHPGYGFLSENAAFVSALAETGIIFVGPPQSAIADMGDKSAAKMRMQAANVPLVPGYHGEDQQDDLLQAEADRMGYPVLIKACAGGGGKGMRVVESAQEFAAALASCRRESRAAFGDERMLIEKYLTQPRHVEVQVFCDSYGSGVYLFERDCSVQRRHQKVLEEAPAPGLTPSLRREMGEAAVRAAREIGYVGAGTIEFLLDAPQPGSESHGAFYFMEMNTRLQVEHPVTEMITGEDLVEWQLRIARGERLPRQQDELTLTGHSFEARLYAEDPDNDFLPATGVLERFRLDLAGAGLTTRQVRLDSGVAEGDEVSMHYDPMLAKLISYGPTREQALETLLRALAALEVRGVTTNRAFLSRLAGHADFRAAELDTRFIERHHDSLFPSATLDHDSLAASALLALSRLNEQASHASPSRSTSHPSQLPCASPWERRDGWRNGLPHQVRLALCLPADADADERSDKVAHIIARRPVTHASLANTHTSGTSSMSDSGGDWHLEVTTHCGDERQTTSHLGRLTRLEGNAIAVTLDGYRRRFQASHAPARGGEVLVLSSAQHSQSGSTPQGETRLLWRRADAVDHARHETQATLNAPMNGTVVAQLVAPGSHVPQGTPLMVMEAMKMEHTLNAPADGEVAQFHFSAGDSVVQGDVLLEFTAAQVESDKE</sequence>
<proteinExistence type="predicted"/>
<evidence type="ECO:0000256" key="13">
    <source>
        <dbReference type="PROSITE-ProRule" id="PRU00409"/>
    </source>
</evidence>
<dbReference type="InterPro" id="IPR016185">
    <property type="entry name" value="PreATP-grasp_dom_sf"/>
</dbReference>
<dbReference type="FunFam" id="2.40.50.100:FF:000003">
    <property type="entry name" value="Acetyl-CoA carboxylase biotin carboxyl carrier protein"/>
    <property type="match status" value="1"/>
</dbReference>
<comment type="catalytic activity">
    <reaction evidence="12">
        <text>N(6)-biotinyl-L-lysyl-[protein] + hydrogencarbonate + ATP = N(6)-carboxybiotinyl-L-lysyl-[protein] + ADP + phosphate + H(+)</text>
        <dbReference type="Rhea" id="RHEA:13501"/>
        <dbReference type="Rhea" id="RHEA-COMP:10505"/>
        <dbReference type="Rhea" id="RHEA-COMP:10506"/>
        <dbReference type="ChEBI" id="CHEBI:15378"/>
        <dbReference type="ChEBI" id="CHEBI:17544"/>
        <dbReference type="ChEBI" id="CHEBI:30616"/>
        <dbReference type="ChEBI" id="CHEBI:43474"/>
        <dbReference type="ChEBI" id="CHEBI:83144"/>
        <dbReference type="ChEBI" id="CHEBI:83145"/>
        <dbReference type="ChEBI" id="CHEBI:456216"/>
        <dbReference type="EC" id="6.3.4.14"/>
    </reaction>
</comment>
<dbReference type="PROSITE" id="PS00188">
    <property type="entry name" value="BIOTIN"/>
    <property type="match status" value="1"/>
</dbReference>
<dbReference type="InterPro" id="IPR005482">
    <property type="entry name" value="Biotin_COase_C"/>
</dbReference>
<comment type="pathway">
    <text evidence="3">Lipid metabolism; malonyl-CoA biosynthesis; malonyl-CoA from acetyl-CoA: step 1/1.</text>
</comment>
<dbReference type="InterPro" id="IPR000089">
    <property type="entry name" value="Biotin_lipoyl"/>
</dbReference>
<dbReference type="Gene3D" id="3.30.470.20">
    <property type="entry name" value="ATP-grasp fold, B domain"/>
    <property type="match status" value="1"/>
</dbReference>
<name>A0AAP4TZX6_9GAMM</name>
<feature type="region of interest" description="Disordered" evidence="14">
    <location>
        <begin position="504"/>
        <end position="524"/>
    </location>
</feature>
<dbReference type="SMART" id="SM00878">
    <property type="entry name" value="Biotin_carb_C"/>
    <property type="match status" value="1"/>
</dbReference>
<comment type="cofactor">
    <cofactor evidence="1">
        <name>biotin</name>
        <dbReference type="ChEBI" id="CHEBI:57586"/>
    </cofactor>
</comment>
<evidence type="ECO:0000256" key="1">
    <source>
        <dbReference type="ARBA" id="ARBA00001953"/>
    </source>
</evidence>
<dbReference type="SUPFAM" id="SSF51230">
    <property type="entry name" value="Single hybrid motif"/>
    <property type="match status" value="1"/>
</dbReference>
<dbReference type="InterPro" id="IPR011764">
    <property type="entry name" value="Biotin_carboxylation_dom"/>
</dbReference>
<organism evidence="18 19">
    <name type="scientific">Cobetia amphilecti</name>
    <dbReference type="NCBI Taxonomy" id="1055104"/>
    <lineage>
        <taxon>Bacteria</taxon>
        <taxon>Pseudomonadati</taxon>
        <taxon>Pseudomonadota</taxon>
        <taxon>Gammaproteobacteria</taxon>
        <taxon>Oceanospirillales</taxon>
        <taxon>Halomonadaceae</taxon>
        <taxon>Cobetia</taxon>
    </lineage>
</organism>
<evidence type="ECO:0000313" key="18">
    <source>
        <dbReference type="EMBL" id="MDO6672854.1"/>
    </source>
</evidence>
<dbReference type="SUPFAM" id="SSF51246">
    <property type="entry name" value="Rudiment single hybrid motif"/>
    <property type="match status" value="1"/>
</dbReference>
<evidence type="ECO:0000259" key="16">
    <source>
        <dbReference type="PROSITE" id="PS50975"/>
    </source>
</evidence>
<evidence type="ECO:0000256" key="3">
    <source>
        <dbReference type="ARBA" id="ARBA00004956"/>
    </source>
</evidence>
<dbReference type="SUPFAM" id="SSF52440">
    <property type="entry name" value="PreATP-grasp domain"/>
    <property type="match status" value="1"/>
</dbReference>
<evidence type="ECO:0000256" key="8">
    <source>
        <dbReference type="ARBA" id="ARBA00022840"/>
    </source>
</evidence>
<feature type="domain" description="Lipoyl-binding" evidence="15">
    <location>
        <begin position="678"/>
        <end position="747"/>
    </location>
</feature>
<dbReference type="Pfam" id="PF00364">
    <property type="entry name" value="Biotin_lipoyl"/>
    <property type="match status" value="1"/>
</dbReference>
<comment type="subunit">
    <text evidence="4">Acetyl-CoA carboxylase is a heterohexamer of biotin carboxyl carrier protein, biotin carboxylase and the two subunits of carboxyl transferase in a 2:2 complex.</text>
</comment>
<comment type="function">
    <text evidence="2">This protein is a component of the acetyl coenzyme A carboxylase complex; first, biotin carboxylase catalyzes the carboxylation of the carrier protein and then the transcarboxylase transfers the carboxyl group to form malonyl-CoA.</text>
</comment>
<dbReference type="InterPro" id="IPR011053">
    <property type="entry name" value="Single_hybrid_motif"/>
</dbReference>
<keyword evidence="6" id="KW-0436">Ligase</keyword>
<dbReference type="FunFam" id="3.30.1490.20:FF:000003">
    <property type="entry name" value="acetyl-CoA carboxylase isoform X1"/>
    <property type="match status" value="1"/>
</dbReference>
<dbReference type="PANTHER" id="PTHR18866">
    <property type="entry name" value="CARBOXYLASE:PYRUVATE/ACETYL-COA/PROPIONYL-COA CARBOXYLASE"/>
    <property type="match status" value="1"/>
</dbReference>
<dbReference type="InterPro" id="IPR011054">
    <property type="entry name" value="Rudment_hybrid_motif"/>
</dbReference>
<dbReference type="FunFam" id="3.30.470.20:FF:000028">
    <property type="entry name" value="Methylcrotonoyl-CoA carboxylase subunit alpha, mitochondrial"/>
    <property type="match status" value="1"/>
</dbReference>
<dbReference type="InterPro" id="IPR005479">
    <property type="entry name" value="CPAse_ATP-bd"/>
</dbReference>
<feature type="domain" description="ATP-grasp" evidence="16">
    <location>
        <begin position="136"/>
        <end position="340"/>
    </location>
</feature>
<evidence type="ECO:0000256" key="9">
    <source>
        <dbReference type="ARBA" id="ARBA00022946"/>
    </source>
</evidence>
<dbReference type="PROSITE" id="PS50979">
    <property type="entry name" value="BC"/>
    <property type="match status" value="1"/>
</dbReference>
<dbReference type="GO" id="GO:0046872">
    <property type="term" value="F:metal ion binding"/>
    <property type="evidence" value="ECO:0007669"/>
    <property type="project" value="InterPro"/>
</dbReference>
<dbReference type="Pfam" id="PF02786">
    <property type="entry name" value="CPSase_L_D2"/>
    <property type="match status" value="1"/>
</dbReference>
<dbReference type="PANTHER" id="PTHR18866:SF33">
    <property type="entry name" value="METHYLCROTONOYL-COA CARBOXYLASE SUBUNIT ALPHA, MITOCHONDRIAL-RELATED"/>
    <property type="match status" value="1"/>
</dbReference>
<evidence type="ECO:0000256" key="5">
    <source>
        <dbReference type="ARBA" id="ARBA00017242"/>
    </source>
</evidence>
<dbReference type="Proteomes" id="UP001170481">
    <property type="component" value="Unassembled WGS sequence"/>
</dbReference>
<dbReference type="RefSeq" id="WP_303594439.1">
    <property type="nucleotide sequence ID" value="NZ_JAUORK010000016.1"/>
</dbReference>
<evidence type="ECO:0000256" key="7">
    <source>
        <dbReference type="ARBA" id="ARBA00022741"/>
    </source>
</evidence>
<feature type="compositionally biased region" description="Polar residues" evidence="14">
    <location>
        <begin position="504"/>
        <end position="516"/>
    </location>
</feature>
<evidence type="ECO:0000256" key="2">
    <source>
        <dbReference type="ARBA" id="ARBA00003761"/>
    </source>
</evidence>
<dbReference type="InterPro" id="IPR050856">
    <property type="entry name" value="Biotin_carboxylase_complex"/>
</dbReference>
<dbReference type="CDD" id="cd06850">
    <property type="entry name" value="biotinyl_domain"/>
    <property type="match status" value="1"/>
</dbReference>
<comment type="caution">
    <text evidence="18">The sequence shown here is derived from an EMBL/GenBank/DDBJ whole genome shotgun (WGS) entry which is preliminary data.</text>
</comment>
<dbReference type="EMBL" id="JAUORK010000016">
    <property type="protein sequence ID" value="MDO6672854.1"/>
    <property type="molecule type" value="Genomic_DNA"/>
</dbReference>
<protein>
    <recommendedName>
        <fullName evidence="5">Biotin carboxylase</fullName>
    </recommendedName>
    <alternativeName>
        <fullName evidence="11">Acetyl-coenzyme A carboxylase biotin carboxylase subunit A</fullName>
    </alternativeName>
</protein>
<dbReference type="PROSITE" id="PS50968">
    <property type="entry name" value="BIOTINYL_LIPOYL"/>
    <property type="match status" value="1"/>
</dbReference>
<dbReference type="GO" id="GO:0005524">
    <property type="term" value="F:ATP binding"/>
    <property type="evidence" value="ECO:0007669"/>
    <property type="project" value="UniProtKB-UniRule"/>
</dbReference>
<gene>
    <name evidence="18" type="ORF">Q4535_12080</name>
</gene>